<keyword evidence="3" id="KW-1185">Reference proteome</keyword>
<organism evidence="2 3">
    <name type="scientific">Levilactobacillus fuyuanensis</name>
    <dbReference type="NCBI Taxonomy" id="2486022"/>
    <lineage>
        <taxon>Bacteria</taxon>
        <taxon>Bacillati</taxon>
        <taxon>Bacillota</taxon>
        <taxon>Bacilli</taxon>
        <taxon>Lactobacillales</taxon>
        <taxon>Lactobacillaceae</taxon>
        <taxon>Levilactobacillus</taxon>
    </lineage>
</organism>
<feature type="transmembrane region" description="Helical" evidence="1">
    <location>
        <begin position="53"/>
        <end position="78"/>
    </location>
</feature>
<evidence type="ECO:0000313" key="2">
    <source>
        <dbReference type="EMBL" id="MFD1550520.1"/>
    </source>
</evidence>
<proteinExistence type="predicted"/>
<gene>
    <name evidence="2" type="ORF">ACFQ5T_12685</name>
</gene>
<dbReference type="RefSeq" id="WP_125702124.1">
    <property type="nucleotide sequence ID" value="NZ_JBHTOM010000043.1"/>
</dbReference>
<evidence type="ECO:0000256" key="1">
    <source>
        <dbReference type="SAM" id="Phobius"/>
    </source>
</evidence>
<feature type="transmembrane region" description="Helical" evidence="1">
    <location>
        <begin position="21"/>
        <end position="41"/>
    </location>
</feature>
<accession>A0ABW4H773</accession>
<keyword evidence="1" id="KW-0812">Transmembrane</keyword>
<feature type="transmembrane region" description="Helical" evidence="1">
    <location>
        <begin position="137"/>
        <end position="162"/>
    </location>
</feature>
<sequence length="165" mass="18430">MLKLLAYVKKESLNIKAANPYMFLLAGVSTGISSILLTYFVTRLFGAVGRINFKFVVIGVISYNALLSIMMPIGRSLLTEKRRRTMDGLILANVNFEKMFLGVMIANLPFVLVEVAILTIFSMFLGVDFSVKLDFKFICSILVFLFVSYCLGAFMSVLMTFAQDS</sequence>
<comment type="caution">
    <text evidence="2">The sequence shown here is derived from an EMBL/GenBank/DDBJ whole genome shotgun (WGS) entry which is preliminary data.</text>
</comment>
<dbReference type="EMBL" id="JBHTOM010000043">
    <property type="protein sequence ID" value="MFD1550520.1"/>
    <property type="molecule type" value="Genomic_DNA"/>
</dbReference>
<reference evidence="3" key="1">
    <citation type="journal article" date="2019" name="Int. J. Syst. Evol. Microbiol.">
        <title>The Global Catalogue of Microorganisms (GCM) 10K type strain sequencing project: providing services to taxonomists for standard genome sequencing and annotation.</title>
        <authorList>
            <consortium name="The Broad Institute Genomics Platform"/>
            <consortium name="The Broad Institute Genome Sequencing Center for Infectious Disease"/>
            <person name="Wu L."/>
            <person name="Ma J."/>
        </authorList>
    </citation>
    <scope>NUCLEOTIDE SEQUENCE [LARGE SCALE GENOMIC DNA]</scope>
    <source>
        <strain evidence="3">CCM 8906</strain>
    </source>
</reference>
<keyword evidence="1" id="KW-1133">Transmembrane helix</keyword>
<protein>
    <submittedName>
        <fullName evidence="2">ABC transporter permease</fullName>
    </submittedName>
</protein>
<evidence type="ECO:0000313" key="3">
    <source>
        <dbReference type="Proteomes" id="UP001597195"/>
    </source>
</evidence>
<dbReference type="Proteomes" id="UP001597195">
    <property type="component" value="Unassembled WGS sequence"/>
</dbReference>
<keyword evidence="1" id="KW-0472">Membrane</keyword>
<name>A0ABW4H773_9LACO</name>
<feature type="transmembrane region" description="Helical" evidence="1">
    <location>
        <begin position="99"/>
        <end position="125"/>
    </location>
</feature>